<evidence type="ECO:0000256" key="1">
    <source>
        <dbReference type="SAM" id="Coils"/>
    </source>
</evidence>
<reference evidence="2 3" key="1">
    <citation type="submission" date="2016-06" db="EMBL/GenBank/DDBJ databases">
        <authorList>
            <person name="Kjaerup R.B."/>
            <person name="Dalgaard T.S."/>
            <person name="Juul-Madsen H.R."/>
        </authorList>
    </citation>
    <scope>NUCLEOTIDE SEQUENCE [LARGE SCALE GENOMIC DNA]</scope>
    <source>
        <strain evidence="2 3">CECT 8886</strain>
    </source>
</reference>
<dbReference type="AlphaFoldDB" id="A0A1A8T971"/>
<name>A0A1A8T971_9GAMM</name>
<dbReference type="OrthoDB" id="6103857at2"/>
<evidence type="ECO:0000313" key="3">
    <source>
        <dbReference type="Proteomes" id="UP000092544"/>
    </source>
</evidence>
<feature type="coiled-coil region" evidence="1">
    <location>
        <begin position="66"/>
        <end position="93"/>
    </location>
</feature>
<sequence length="155" mass="17189">MNTLSIDWNLSDLAGHDKHGNEISVRELVAAIEGFQAIEAIAKLSPDMRDSLARQAAENHRMAMRCESQQREIAALESALNNTYARISNLLAEHANIQNDAALSALAIYANPHSWANPRNEHGDLKTDQRNVFIKGFHGFELAMSVLQQNKEQAA</sequence>
<keyword evidence="1" id="KW-0175">Coiled coil</keyword>
<dbReference type="STRING" id="1792290.MSP8886_01392"/>
<dbReference type="RefSeq" id="WP_067014045.1">
    <property type="nucleotide sequence ID" value="NZ_FLOB01000002.1"/>
</dbReference>
<keyword evidence="3" id="KW-1185">Reference proteome</keyword>
<dbReference type="Proteomes" id="UP000092544">
    <property type="component" value="Unassembled WGS sequence"/>
</dbReference>
<evidence type="ECO:0000313" key="2">
    <source>
        <dbReference type="EMBL" id="SBS28988.1"/>
    </source>
</evidence>
<gene>
    <name evidence="2" type="ORF">MSP8886_01392</name>
</gene>
<protein>
    <submittedName>
        <fullName evidence="2">Uncharacterized protein</fullName>
    </submittedName>
</protein>
<proteinExistence type="predicted"/>
<dbReference type="EMBL" id="FLOB01000002">
    <property type="protein sequence ID" value="SBS28988.1"/>
    <property type="molecule type" value="Genomic_DNA"/>
</dbReference>
<organism evidence="2 3">
    <name type="scientific">Marinomonas spartinae</name>
    <dbReference type="NCBI Taxonomy" id="1792290"/>
    <lineage>
        <taxon>Bacteria</taxon>
        <taxon>Pseudomonadati</taxon>
        <taxon>Pseudomonadota</taxon>
        <taxon>Gammaproteobacteria</taxon>
        <taxon>Oceanospirillales</taxon>
        <taxon>Oceanospirillaceae</taxon>
        <taxon>Marinomonas</taxon>
    </lineage>
</organism>
<accession>A0A1A8T971</accession>